<dbReference type="RefSeq" id="WP_011697479.1">
    <property type="nucleotide sequence ID" value="NC_008554.1"/>
</dbReference>
<dbReference type="HOGENOM" id="CLU_1061430_0_0_7"/>
<proteinExistence type="predicted"/>
<dbReference type="OrthoDB" id="5501627at2"/>
<dbReference type="Proteomes" id="UP000001784">
    <property type="component" value="Chromosome"/>
</dbReference>
<name>A0LFV4_SYNFM</name>
<keyword evidence="1" id="KW-0472">Membrane</keyword>
<dbReference type="KEGG" id="sfu:Sfum_0607"/>
<feature type="transmembrane region" description="Helical" evidence="1">
    <location>
        <begin position="160"/>
        <end position="179"/>
    </location>
</feature>
<gene>
    <name evidence="2" type="ordered locus">Sfum_0607</name>
</gene>
<accession>A0LFV4</accession>
<evidence type="ECO:0000256" key="1">
    <source>
        <dbReference type="SAM" id="Phobius"/>
    </source>
</evidence>
<dbReference type="eggNOG" id="ENOG502ZCG3">
    <property type="taxonomic scope" value="Bacteria"/>
</dbReference>
<protein>
    <submittedName>
        <fullName evidence="2">Uncharacterized protein</fullName>
    </submittedName>
</protein>
<dbReference type="AlphaFoldDB" id="A0LFV4"/>
<feature type="transmembrane region" description="Helical" evidence="1">
    <location>
        <begin position="199"/>
        <end position="218"/>
    </location>
</feature>
<keyword evidence="3" id="KW-1185">Reference proteome</keyword>
<dbReference type="EMBL" id="CP000478">
    <property type="protein sequence ID" value="ABK16306.1"/>
    <property type="molecule type" value="Genomic_DNA"/>
</dbReference>
<evidence type="ECO:0000313" key="2">
    <source>
        <dbReference type="EMBL" id="ABK16306.1"/>
    </source>
</evidence>
<dbReference type="InParanoid" id="A0LFV4"/>
<keyword evidence="1" id="KW-0812">Transmembrane</keyword>
<keyword evidence="1" id="KW-1133">Transmembrane helix</keyword>
<feature type="transmembrane region" description="Helical" evidence="1">
    <location>
        <begin position="101"/>
        <end position="127"/>
    </location>
</feature>
<sequence length="262" mass="29509">MSDKLRLLDLFEGKRHQLTILTVSVLAFLVLELLIYMAAAGQAGQKSRVIVTDPKTGGSVYEANGTALTSYERMVFENNHGPLQNYSVRIDTREVPFPFRAWISAAVGVPVGLALLVSFLVKVYLLLLYGDDRRAAQGEPGAPLETAGRFGSLFRRLHQVSVFHIGFAVLLCVLLLWMIPNAVEDFARAGMTAVREYQWFFLGASFFVGGLIVWVIYLRYRLSRQMLENQLDLEKFRVEKQYLLQCEQARLLPEAASETQEG</sequence>
<reference evidence="2 3" key="1">
    <citation type="submission" date="2006-10" db="EMBL/GenBank/DDBJ databases">
        <title>Complete sequence of Syntrophobacter fumaroxidans MPOB.</title>
        <authorList>
            <consortium name="US DOE Joint Genome Institute"/>
            <person name="Copeland A."/>
            <person name="Lucas S."/>
            <person name="Lapidus A."/>
            <person name="Barry K."/>
            <person name="Detter J.C."/>
            <person name="Glavina del Rio T."/>
            <person name="Hammon N."/>
            <person name="Israni S."/>
            <person name="Pitluck S."/>
            <person name="Goltsman E.G."/>
            <person name="Martinez M."/>
            <person name="Schmutz J."/>
            <person name="Larimer F."/>
            <person name="Land M."/>
            <person name="Hauser L."/>
            <person name="Kyrpides N."/>
            <person name="Kim E."/>
            <person name="Boone D.R."/>
            <person name="Brockman F."/>
            <person name="Culley D."/>
            <person name="Ferry J."/>
            <person name="Gunsalus R."/>
            <person name="McInerney M.J."/>
            <person name="Morrison M."/>
            <person name="Plugge C."/>
            <person name="Rohlin L."/>
            <person name="Scholten J."/>
            <person name="Sieber J."/>
            <person name="Stams A.J.M."/>
            <person name="Worm P."/>
            <person name="Henstra A.M."/>
            <person name="Richardson P."/>
        </authorList>
    </citation>
    <scope>NUCLEOTIDE SEQUENCE [LARGE SCALE GENOMIC DNA]</scope>
    <source>
        <strain evidence="3">DSM 10017 / MPOB</strain>
    </source>
</reference>
<evidence type="ECO:0000313" key="3">
    <source>
        <dbReference type="Proteomes" id="UP000001784"/>
    </source>
</evidence>
<feature type="transmembrane region" description="Helical" evidence="1">
    <location>
        <begin position="20"/>
        <end position="39"/>
    </location>
</feature>
<organism evidence="2 3">
    <name type="scientific">Syntrophobacter fumaroxidans (strain DSM 10017 / MPOB)</name>
    <dbReference type="NCBI Taxonomy" id="335543"/>
    <lineage>
        <taxon>Bacteria</taxon>
        <taxon>Pseudomonadati</taxon>
        <taxon>Thermodesulfobacteriota</taxon>
        <taxon>Syntrophobacteria</taxon>
        <taxon>Syntrophobacterales</taxon>
        <taxon>Syntrophobacteraceae</taxon>
        <taxon>Syntrophobacter</taxon>
    </lineage>
</organism>